<evidence type="ECO:0000256" key="13">
    <source>
        <dbReference type="SAM" id="Phobius"/>
    </source>
</evidence>
<organism evidence="16 17">
    <name type="scientific">Paralvinella palmiformis</name>
    <dbReference type="NCBI Taxonomy" id="53620"/>
    <lineage>
        <taxon>Eukaryota</taxon>
        <taxon>Metazoa</taxon>
        <taxon>Spiralia</taxon>
        <taxon>Lophotrochozoa</taxon>
        <taxon>Annelida</taxon>
        <taxon>Polychaeta</taxon>
        <taxon>Sedentaria</taxon>
        <taxon>Canalipalpata</taxon>
        <taxon>Terebellida</taxon>
        <taxon>Terebelliformia</taxon>
        <taxon>Alvinellidae</taxon>
        <taxon>Paralvinella</taxon>
    </lineage>
</organism>
<dbReference type="GO" id="GO:0005524">
    <property type="term" value="F:ATP binding"/>
    <property type="evidence" value="ECO:0007669"/>
    <property type="project" value="UniProtKB-KW"/>
</dbReference>
<dbReference type="SUPFAM" id="SSF90123">
    <property type="entry name" value="ABC transporter transmembrane region"/>
    <property type="match status" value="2"/>
</dbReference>
<keyword evidence="3" id="KW-0813">Transport</keyword>
<keyword evidence="4 13" id="KW-0812">Transmembrane</keyword>
<evidence type="ECO:0000313" key="17">
    <source>
        <dbReference type="Proteomes" id="UP001208570"/>
    </source>
</evidence>
<keyword evidence="5" id="KW-0677">Repeat</keyword>
<evidence type="ECO:0000256" key="1">
    <source>
        <dbReference type="ARBA" id="ARBA00004141"/>
    </source>
</evidence>
<keyword evidence="7" id="KW-0067">ATP-binding</keyword>
<dbReference type="InterPro" id="IPR003439">
    <property type="entry name" value="ABC_transporter-like_ATP-bd"/>
</dbReference>
<dbReference type="InterPro" id="IPR039421">
    <property type="entry name" value="Type_1_exporter"/>
</dbReference>
<dbReference type="SMART" id="SM00382">
    <property type="entry name" value="AAA"/>
    <property type="match status" value="2"/>
</dbReference>
<dbReference type="PROSITE" id="PS50893">
    <property type="entry name" value="ABC_TRANSPORTER_2"/>
    <property type="match status" value="2"/>
</dbReference>
<dbReference type="InterPro" id="IPR036640">
    <property type="entry name" value="ABC1_TM_sf"/>
</dbReference>
<dbReference type="FunFam" id="1.20.1560.10:FF:000009">
    <property type="entry name" value="ABC transporter B family member 1"/>
    <property type="match status" value="1"/>
</dbReference>
<dbReference type="Pfam" id="PF00664">
    <property type="entry name" value="ABC_membrane"/>
    <property type="match status" value="2"/>
</dbReference>
<sequence>MSSSQETYVCTELEYPIGCDYFNSTNPEDMTTIMDQMAEFAIYYVIIGCCVLLIGYLHVLGWLTAAYNQGHRIRKKLFWSILKQDIAWFDTHDIGELNTRLSDDVAKLVAGIGDKMGLFFQYTSTFVTGIIIAFVYSWKLALVMTSVSPLIAMAGMVMAKVGASMTSKELQAYAKAGAVAEEVIGAVRTVMAFGGEEKECNRYNENLKEAKLLGIRKGLLNGVSMGLIFLIMFSSYGLAFWYGSKLVFDGEITPGTIMTVFFCVLSGTFSLGNAAPNIEHFATARGAAYVLYQDNRQGKRRSHLQRRRIKDSIMYCHWDWTRESVSMSLAIIDIILFPKPDIDSSAPSGRKEEHITGNVEFKNVDFNYPSRPDVKVLKNLSMKIQVGQTLALVGPSGCGKSTTVQLLQRFYDPEAGQILMDGTDIREFNIKWYRQQIAVVSQEPILFATTISENVRFGKDDITNEDIVRACREANAEGFISKLPEKYETLVGERGAQLSGGQKQRIAIARALVRNPKVLILDEATSALDTESEATVQEALDKARQGRTILIIAHRLSTIKNAHVIVGVKDGVVVERGTHDELMAKQGLYSELVNNQQNEKDDPELFQKHDLVRGGSLRISGYGKGRSSSIRSISSVGSKKSSDKQETEEALPIPPVKRLMGLNRPEMPLLIMGCIFAIMLGGVQPSIAIIMSEILGVFSETGDHVQDEVNLYSGMFVVVGVGAGICMTLLSVTFSRSGEALTLRLRQQSFQSILRQEMAFFDDNKNSVGALCTRLATDASAVKGATGTPLSTFFRSLASIGAGIIIGFVYSWEMTLLILGIVPFVFIGGYTSMKIRSSNTEDKNKGLEHAGKIAIEAIGNIRTVATLTKEQRFFDDYSEAILKQYKNKKREAHIQGIAYAFSQAVMYFAIAASFSLGAYLVENRGLEYQDMYRVFSAIVFSALQVGQATSFAPDYGEAKVSAAKIFALLDRKSAIDSSDPDGKKLNDCSGAVKLMNVSFNYPSRPDVTVLKDLRLTVNPGQTVALVGTSGCGKSTMVQLLERFYDPFDGQVTFEDTDIRQLNLQWLRKQIGIVSQEPILFATSIRDNIAYGENSRKVEMAEIIQAAKNANIHNFITSLPEGYDTNVGDKGAQLSGGQKQRIAIARALIRNPKLLLLDEATSALDTESEKIVQTALDKAQEGRTCIVIAHRLSTIQNADCIVVIHQGRVVEMGTHSELLQQRSRASQPEYYLYQHCYQEGGSCDMKEMVCDNDTVINVTWSVIGYSEYWQYGDRSNCSITNDTCYMEIDEPTYNCSGLTVCSLDTCSDSTWEAITCSTTVATNFMRINYTCEEGRASQPEYYLYQHCYQEGGSCDMKEMVCDNDTVINVTWSVIGYSEYWQYGDRSNCSITNDTCYMEIDEPTYNCSGLTVCILDTCSDSTWEVITCSTTVATNFMRINYTCEEELLTTKDDPETTQDEDNNMLTILLVSLIVLIVIAMIIVVAVLMKRRTVYVVNSNMYNLIGRRKERDKQEREEFDLPGKSAVA</sequence>
<feature type="transmembrane region" description="Helical" evidence="13">
    <location>
        <begin position="816"/>
        <end position="833"/>
    </location>
</feature>
<comment type="subcellular location">
    <subcellularLocation>
        <location evidence="1">Membrane</location>
        <topology evidence="1">Multi-pass membrane protein</topology>
    </subcellularLocation>
</comment>
<evidence type="ECO:0000256" key="6">
    <source>
        <dbReference type="ARBA" id="ARBA00022741"/>
    </source>
</evidence>
<evidence type="ECO:0000256" key="8">
    <source>
        <dbReference type="ARBA" id="ARBA00022967"/>
    </source>
</evidence>
<dbReference type="InterPro" id="IPR011527">
    <property type="entry name" value="ABC1_TM_dom"/>
</dbReference>
<keyword evidence="9 13" id="KW-1133">Transmembrane helix</keyword>
<keyword evidence="6" id="KW-0547">Nucleotide-binding</keyword>
<dbReference type="InterPro" id="IPR017871">
    <property type="entry name" value="ABC_transporter-like_CS"/>
</dbReference>
<feature type="compositionally biased region" description="Low complexity" evidence="12">
    <location>
        <begin position="618"/>
        <end position="639"/>
    </location>
</feature>
<evidence type="ECO:0000256" key="12">
    <source>
        <dbReference type="SAM" id="MobiDB-lite"/>
    </source>
</evidence>
<name>A0AAD9JJD2_9ANNE</name>
<dbReference type="InterPro" id="IPR003593">
    <property type="entry name" value="AAA+_ATPase"/>
</dbReference>
<protein>
    <submittedName>
        <fullName evidence="16">Uncharacterized protein</fullName>
    </submittedName>
</protein>
<feature type="transmembrane region" description="Helical" evidence="13">
    <location>
        <begin position="793"/>
        <end position="810"/>
    </location>
</feature>
<proteinExistence type="inferred from homology"/>
<dbReference type="CDD" id="cd18577">
    <property type="entry name" value="ABC_6TM_Pgp_ABCB1_D1_like"/>
    <property type="match status" value="1"/>
</dbReference>
<dbReference type="FunFam" id="3.40.50.300:FF:000479">
    <property type="entry name" value="Multidrug resistance protein 1A"/>
    <property type="match status" value="2"/>
</dbReference>
<dbReference type="Proteomes" id="UP001208570">
    <property type="component" value="Unassembled WGS sequence"/>
</dbReference>
<feature type="transmembrane region" description="Helical" evidence="13">
    <location>
        <begin position="255"/>
        <end position="275"/>
    </location>
</feature>
<feature type="transmembrane region" description="Helical" evidence="13">
    <location>
        <begin position="667"/>
        <end position="691"/>
    </location>
</feature>
<keyword evidence="11" id="KW-0325">Glycoprotein</keyword>
<comment type="similarity">
    <text evidence="2">Belongs to the ABC transporter superfamily. ABCB family. Multidrug resistance exporter (TC 3.A.1.201) subfamily.</text>
</comment>
<dbReference type="GO" id="GO:0016887">
    <property type="term" value="F:ATP hydrolysis activity"/>
    <property type="evidence" value="ECO:0007669"/>
    <property type="project" value="InterPro"/>
</dbReference>
<dbReference type="GO" id="GO:0005743">
    <property type="term" value="C:mitochondrial inner membrane"/>
    <property type="evidence" value="ECO:0007669"/>
    <property type="project" value="TreeGrafter"/>
</dbReference>
<dbReference type="CDD" id="cd18578">
    <property type="entry name" value="ABC_6TM_Pgp_ABCB1_D2_like"/>
    <property type="match status" value="1"/>
</dbReference>
<evidence type="ECO:0000256" key="10">
    <source>
        <dbReference type="ARBA" id="ARBA00023136"/>
    </source>
</evidence>
<evidence type="ECO:0000256" key="4">
    <source>
        <dbReference type="ARBA" id="ARBA00022692"/>
    </source>
</evidence>
<gene>
    <name evidence="16" type="ORF">LSH36_272g05058</name>
</gene>
<dbReference type="PROSITE" id="PS00211">
    <property type="entry name" value="ABC_TRANSPORTER_1"/>
    <property type="match status" value="2"/>
</dbReference>
<keyword evidence="8" id="KW-1278">Translocase</keyword>
<evidence type="ECO:0000256" key="11">
    <source>
        <dbReference type="ARBA" id="ARBA00023180"/>
    </source>
</evidence>
<dbReference type="PANTHER" id="PTHR43394:SF27">
    <property type="entry name" value="ATP-DEPENDENT TRANSLOCASE ABCB1-LIKE"/>
    <property type="match status" value="1"/>
</dbReference>
<feature type="transmembrane region" description="Helical" evidence="13">
    <location>
        <begin position="896"/>
        <end position="921"/>
    </location>
</feature>
<evidence type="ECO:0000256" key="5">
    <source>
        <dbReference type="ARBA" id="ARBA00022737"/>
    </source>
</evidence>
<feature type="transmembrane region" description="Helical" evidence="13">
    <location>
        <begin position="117"/>
        <end position="136"/>
    </location>
</feature>
<evidence type="ECO:0000313" key="16">
    <source>
        <dbReference type="EMBL" id="KAK2154279.1"/>
    </source>
</evidence>
<evidence type="ECO:0000256" key="7">
    <source>
        <dbReference type="ARBA" id="ARBA00022840"/>
    </source>
</evidence>
<dbReference type="GO" id="GO:0015421">
    <property type="term" value="F:ABC-type oligopeptide transporter activity"/>
    <property type="evidence" value="ECO:0007669"/>
    <property type="project" value="TreeGrafter"/>
</dbReference>
<evidence type="ECO:0000256" key="9">
    <source>
        <dbReference type="ARBA" id="ARBA00022989"/>
    </source>
</evidence>
<feature type="transmembrane region" description="Helical" evidence="13">
    <location>
        <begin position="41"/>
        <end position="67"/>
    </location>
</feature>
<feature type="domain" description="ABC transporter" evidence="14">
    <location>
        <begin position="992"/>
        <end position="1230"/>
    </location>
</feature>
<dbReference type="Gene3D" id="3.40.50.300">
    <property type="entry name" value="P-loop containing nucleotide triphosphate hydrolases"/>
    <property type="match status" value="2"/>
</dbReference>
<feature type="domain" description="ABC transporter" evidence="14">
    <location>
        <begin position="359"/>
        <end position="595"/>
    </location>
</feature>
<evidence type="ECO:0000259" key="14">
    <source>
        <dbReference type="PROSITE" id="PS50893"/>
    </source>
</evidence>
<dbReference type="EMBL" id="JAODUP010000272">
    <property type="protein sequence ID" value="KAK2154279.1"/>
    <property type="molecule type" value="Genomic_DNA"/>
</dbReference>
<evidence type="ECO:0000259" key="15">
    <source>
        <dbReference type="PROSITE" id="PS50929"/>
    </source>
</evidence>
<feature type="transmembrane region" description="Helical" evidence="13">
    <location>
        <begin position="218"/>
        <end position="243"/>
    </location>
</feature>
<evidence type="ECO:0000256" key="2">
    <source>
        <dbReference type="ARBA" id="ARBA00007577"/>
    </source>
</evidence>
<feature type="transmembrane region" description="Helical" evidence="13">
    <location>
        <begin position="1462"/>
        <end position="1486"/>
    </location>
</feature>
<reference evidence="16" key="1">
    <citation type="journal article" date="2023" name="Mol. Biol. Evol.">
        <title>Third-Generation Sequencing Reveals the Adaptive Role of the Epigenome in Three Deep-Sea Polychaetes.</title>
        <authorList>
            <person name="Perez M."/>
            <person name="Aroh O."/>
            <person name="Sun Y."/>
            <person name="Lan Y."/>
            <person name="Juniper S.K."/>
            <person name="Young C.R."/>
            <person name="Angers B."/>
            <person name="Qian P.Y."/>
        </authorList>
    </citation>
    <scope>NUCLEOTIDE SEQUENCE</scope>
    <source>
        <strain evidence="16">P08H-3</strain>
    </source>
</reference>
<dbReference type="GO" id="GO:0090374">
    <property type="term" value="P:oligopeptide export from mitochondrion"/>
    <property type="evidence" value="ECO:0007669"/>
    <property type="project" value="TreeGrafter"/>
</dbReference>
<keyword evidence="17" id="KW-1185">Reference proteome</keyword>
<dbReference type="FunFam" id="1.20.1560.10:FF:000018">
    <property type="entry name" value="ATP-binding cassette subfamily B member 11"/>
    <property type="match status" value="1"/>
</dbReference>
<feature type="domain" description="ABC transmembrane type-1" evidence="15">
    <location>
        <begin position="20"/>
        <end position="283"/>
    </location>
</feature>
<feature type="region of interest" description="Disordered" evidence="12">
    <location>
        <begin position="617"/>
        <end position="650"/>
    </location>
</feature>
<dbReference type="CDD" id="cd03249">
    <property type="entry name" value="ABC_MTABC3_MDL1_MDL2"/>
    <property type="match status" value="2"/>
</dbReference>
<feature type="domain" description="ABC transmembrane type-1" evidence="15">
    <location>
        <begin position="671"/>
        <end position="957"/>
    </location>
</feature>
<dbReference type="InterPro" id="IPR027417">
    <property type="entry name" value="P-loop_NTPase"/>
</dbReference>
<comment type="caution">
    <text evidence="16">The sequence shown here is derived from an EMBL/GenBank/DDBJ whole genome shotgun (WGS) entry which is preliminary data.</text>
</comment>
<dbReference type="PROSITE" id="PS50929">
    <property type="entry name" value="ABC_TM1F"/>
    <property type="match status" value="2"/>
</dbReference>
<dbReference type="Gene3D" id="1.20.1560.10">
    <property type="entry name" value="ABC transporter type 1, transmembrane domain"/>
    <property type="match status" value="2"/>
</dbReference>
<feature type="transmembrane region" description="Helical" evidence="13">
    <location>
        <begin position="711"/>
        <end position="734"/>
    </location>
</feature>
<evidence type="ECO:0000256" key="3">
    <source>
        <dbReference type="ARBA" id="ARBA00022448"/>
    </source>
</evidence>
<dbReference type="SUPFAM" id="SSF52540">
    <property type="entry name" value="P-loop containing nucleoside triphosphate hydrolases"/>
    <property type="match status" value="2"/>
</dbReference>
<accession>A0AAD9JJD2</accession>
<dbReference type="Pfam" id="PF00005">
    <property type="entry name" value="ABC_tran"/>
    <property type="match status" value="2"/>
</dbReference>
<feature type="transmembrane region" description="Helical" evidence="13">
    <location>
        <begin position="142"/>
        <end position="163"/>
    </location>
</feature>
<keyword evidence="10 13" id="KW-0472">Membrane</keyword>
<dbReference type="PANTHER" id="PTHR43394">
    <property type="entry name" value="ATP-DEPENDENT PERMEASE MDL1, MITOCHONDRIAL"/>
    <property type="match status" value="1"/>
</dbReference>